<dbReference type="STRING" id="1705562.AMS69_15140"/>
<evidence type="ECO:0000256" key="3">
    <source>
        <dbReference type="ARBA" id="ARBA00022679"/>
    </source>
</evidence>
<evidence type="ECO:0000256" key="5">
    <source>
        <dbReference type="ARBA" id="ARBA00037999"/>
    </source>
</evidence>
<comment type="cofactor">
    <cofactor evidence="1">
        <name>pyridoxal 5'-phosphate</name>
        <dbReference type="ChEBI" id="CHEBI:597326"/>
    </cofactor>
</comment>
<dbReference type="Proteomes" id="UP000037729">
    <property type="component" value="Unassembled WGS sequence"/>
</dbReference>
<dbReference type="Gene3D" id="3.90.1150.10">
    <property type="entry name" value="Aspartate Aminotransferase, domain 1"/>
    <property type="match status" value="1"/>
</dbReference>
<dbReference type="Pfam" id="PF01041">
    <property type="entry name" value="DegT_DnrJ_EryC1"/>
    <property type="match status" value="1"/>
</dbReference>
<dbReference type="InterPro" id="IPR015421">
    <property type="entry name" value="PyrdxlP-dep_Trfase_major"/>
</dbReference>
<dbReference type="InterPro" id="IPR015424">
    <property type="entry name" value="PyrdxlP-dep_Trfase"/>
</dbReference>
<keyword evidence="9" id="KW-1185">Reference proteome</keyword>
<keyword evidence="4 6" id="KW-0663">Pyridoxal phosphate</keyword>
<organism evidence="7 9">
    <name type="scientific">Haloarcula rubripromontorii</name>
    <dbReference type="NCBI Taxonomy" id="1705562"/>
    <lineage>
        <taxon>Archaea</taxon>
        <taxon>Methanobacteriati</taxon>
        <taxon>Methanobacteriota</taxon>
        <taxon>Stenosarchaea group</taxon>
        <taxon>Halobacteria</taxon>
        <taxon>Halobacteriales</taxon>
        <taxon>Haloarculaceae</taxon>
        <taxon>Haloarcula</taxon>
    </lineage>
</organism>
<dbReference type="EMBL" id="LIUF01000005">
    <property type="protein sequence ID" value="KOX91887.1"/>
    <property type="molecule type" value="Genomic_DNA"/>
</dbReference>
<dbReference type="CDD" id="cd00616">
    <property type="entry name" value="AHBA_syn"/>
    <property type="match status" value="1"/>
</dbReference>
<dbReference type="RefSeq" id="WP_053968914.1">
    <property type="nucleotide sequence ID" value="NZ_LIUF01000005.1"/>
</dbReference>
<dbReference type="PANTHER" id="PTHR30244:SF34">
    <property type="entry name" value="DTDP-4-AMINO-4,6-DIDEOXYGALACTOSE TRANSAMINASE"/>
    <property type="match status" value="1"/>
</dbReference>
<dbReference type="PATRIC" id="fig|1705562.3.peg.3927"/>
<dbReference type="InterPro" id="IPR000653">
    <property type="entry name" value="DegT/StrS_aminotransferase"/>
</dbReference>
<reference evidence="7 9" key="1">
    <citation type="submission" date="2015-08" db="EMBL/GenBank/DDBJ databases">
        <title>Genomes of Isolates from Cabo Rojo, PR.</title>
        <authorList>
            <person name="Sanchez-Nieves R.L."/>
            <person name="Montalvo-Rodriguez R."/>
        </authorList>
    </citation>
    <scope>NUCLEOTIDE SEQUENCE [LARGE SCALE GENOMIC DNA]</scope>
    <source>
        <strain evidence="7 9">SL3</strain>
    </source>
</reference>
<sequence length="360" mass="39885">MIPLAEPTFGDAERSRVVDALERGWISPKGEYVTEFEDVFGAWIGTEHAFATSTGTAALHLSLLAAGIGEGDEVIVPDLTWIACANVVSYVGATPVFADVDPDTYTLDPASVRERLTEDTKAVMPVHLYGQPCEMTPIQRLADKHDLLVLEDAAEAHGATYRGRRVGSLGDVGCFSFYGNKILTTGQGGMITTDDDELAERIRLLRRDGMSRDRKYYHSVIGYNYRLTNIQAAIGVGQVERADAILENKRRVAETYRRELTTQDVRFQATPGWGESAHWMVAPVFRTTGQFERVRNALADADVETRPFFYPLHEQPPYAGSGSDCPVTERLHERGLNLPSAPNLNHQIIMEICDVIRNAL</sequence>
<dbReference type="SUPFAM" id="SSF53383">
    <property type="entry name" value="PLP-dependent transferases"/>
    <property type="match status" value="1"/>
</dbReference>
<dbReference type="AlphaFoldDB" id="A0A0M9AH05"/>
<accession>A0A0M9AH05</accession>
<dbReference type="PIRSF" id="PIRSF000390">
    <property type="entry name" value="PLP_StrS"/>
    <property type="match status" value="1"/>
</dbReference>
<evidence type="ECO:0000313" key="7">
    <source>
        <dbReference type="EMBL" id="KOX91887.1"/>
    </source>
</evidence>
<keyword evidence="3 8" id="KW-0808">Transferase</keyword>
<evidence type="ECO:0000313" key="9">
    <source>
        <dbReference type="Proteomes" id="UP000037729"/>
    </source>
</evidence>
<name>A0A0M9AH05_9EURY</name>
<dbReference type="GO" id="GO:0030170">
    <property type="term" value="F:pyridoxal phosphate binding"/>
    <property type="evidence" value="ECO:0007669"/>
    <property type="project" value="TreeGrafter"/>
</dbReference>
<comment type="similarity">
    <text evidence="5 6">Belongs to the DegT/DnrJ/EryC1 family.</text>
</comment>
<evidence type="ECO:0000256" key="6">
    <source>
        <dbReference type="RuleBase" id="RU004508"/>
    </source>
</evidence>
<dbReference type="InterPro" id="IPR015422">
    <property type="entry name" value="PyrdxlP-dep_Trfase_small"/>
</dbReference>
<reference evidence="8" key="2">
    <citation type="submission" date="2019-12" db="EMBL/GenBank/DDBJ databases">
        <title>The whole-genome sequencing of Haloarcula japonica strain pws8.</title>
        <authorList>
            <person name="Verma D.K."/>
            <person name="Gopal K."/>
            <person name="Prasad E.S."/>
        </authorList>
    </citation>
    <scope>NUCLEOTIDE SEQUENCE</scope>
    <source>
        <strain evidence="8">Pws8</strain>
    </source>
</reference>
<gene>
    <name evidence="7" type="ORF">AMS69_15140</name>
    <name evidence="8" type="ORF">GOC83_07615</name>
</gene>
<dbReference type="GO" id="GO:0000271">
    <property type="term" value="P:polysaccharide biosynthetic process"/>
    <property type="evidence" value="ECO:0007669"/>
    <property type="project" value="TreeGrafter"/>
</dbReference>
<dbReference type="Gene3D" id="3.40.640.10">
    <property type="entry name" value="Type I PLP-dependent aspartate aminotransferase-like (Major domain)"/>
    <property type="match status" value="1"/>
</dbReference>
<dbReference type="FunFam" id="3.40.640.10:FF:000090">
    <property type="entry name" value="Pyridoxal phosphate-dependent aminotransferase"/>
    <property type="match status" value="1"/>
</dbReference>
<evidence type="ECO:0000256" key="2">
    <source>
        <dbReference type="ARBA" id="ARBA00022576"/>
    </source>
</evidence>
<dbReference type="GO" id="GO:0008483">
    <property type="term" value="F:transaminase activity"/>
    <property type="evidence" value="ECO:0007669"/>
    <property type="project" value="UniProtKB-KW"/>
</dbReference>
<keyword evidence="2 8" id="KW-0032">Aminotransferase</keyword>
<evidence type="ECO:0000256" key="1">
    <source>
        <dbReference type="ARBA" id="ARBA00001933"/>
    </source>
</evidence>
<proteinExistence type="inferred from homology"/>
<evidence type="ECO:0000256" key="4">
    <source>
        <dbReference type="ARBA" id="ARBA00022898"/>
    </source>
</evidence>
<dbReference type="PANTHER" id="PTHR30244">
    <property type="entry name" value="TRANSAMINASE"/>
    <property type="match status" value="1"/>
</dbReference>
<protein>
    <submittedName>
        <fullName evidence="8">Aminotransferase class I/II-fold pyridoxal phosphate-dependent enzyme</fullName>
    </submittedName>
</protein>
<dbReference type="EMBL" id="WOWB01000001">
    <property type="protein sequence ID" value="NLV05995.1"/>
    <property type="molecule type" value="Genomic_DNA"/>
</dbReference>
<comment type="caution">
    <text evidence="7">The sequence shown here is derived from an EMBL/GenBank/DDBJ whole genome shotgun (WGS) entry which is preliminary data.</text>
</comment>
<dbReference type="Proteomes" id="UP000610611">
    <property type="component" value="Unassembled WGS sequence"/>
</dbReference>
<evidence type="ECO:0000313" key="8">
    <source>
        <dbReference type="EMBL" id="NLV05995.1"/>
    </source>
</evidence>